<evidence type="ECO:0000313" key="1">
    <source>
        <dbReference type="EMBL" id="AAQ65725.1"/>
    </source>
</evidence>
<keyword evidence="2" id="KW-1185">Reference proteome</keyword>
<reference evidence="1 2" key="1">
    <citation type="journal article" date="2003" name="J. Bacteriol.">
        <title>Complete genome sequence of the oral pathogenic bacterium Porphyromonas gingivalis strain W83.</title>
        <authorList>
            <person name="Nelson K."/>
            <person name="Fleishmann R."/>
            <person name="DeBoy R."/>
            <person name="Paulsen I."/>
            <person name="Fouts D."/>
            <person name="Eisen J."/>
            <person name="Daugherty S."/>
            <person name="Dodson R."/>
            <person name="Durkin A."/>
            <person name="Gwinn M."/>
            <person name="Haft D."/>
            <person name="Kolonay J."/>
            <person name="Nelson W."/>
            <person name="White O."/>
            <person name="Mason T."/>
            <person name="Tallon L."/>
            <person name="Gray J."/>
            <person name="Granger D."/>
            <person name="Tettelin H."/>
            <person name="Dong H."/>
            <person name="Galvin J."/>
            <person name="Duncan M."/>
            <person name="Dewhirst F."/>
            <person name="Fraser C."/>
        </authorList>
    </citation>
    <scope>NUCLEOTIDE SEQUENCE [LARGE SCALE GENOMIC DNA]</scope>
    <source>
        <strain evidence="2">ATCC BAA-308 / W83</strain>
    </source>
</reference>
<dbReference type="Proteomes" id="UP000000588">
    <property type="component" value="Chromosome"/>
</dbReference>
<dbReference type="AlphaFoldDB" id="Q7MWR2"/>
<dbReference type="EnsemblBacteria" id="AAQ65725">
    <property type="protein sequence ID" value="AAQ65725"/>
    <property type="gene ID" value="PG_0532"/>
</dbReference>
<dbReference type="EMBL" id="AE015924">
    <property type="protein sequence ID" value="AAQ65725.1"/>
    <property type="molecule type" value="Genomic_DNA"/>
</dbReference>
<dbReference type="PANTHER" id="PTHR35788">
    <property type="entry name" value="EXPORTED PROTEIN-RELATED"/>
    <property type="match status" value="1"/>
</dbReference>
<dbReference type="eggNOG" id="COG2720">
    <property type="taxonomic scope" value="Bacteria"/>
</dbReference>
<organism evidence="1 2">
    <name type="scientific">Porphyromonas gingivalis (strain ATCC BAA-308 / W83)</name>
    <dbReference type="NCBI Taxonomy" id="242619"/>
    <lineage>
        <taxon>Bacteria</taxon>
        <taxon>Pseudomonadati</taxon>
        <taxon>Bacteroidota</taxon>
        <taxon>Bacteroidia</taxon>
        <taxon>Bacteroidales</taxon>
        <taxon>Porphyromonadaceae</taxon>
        <taxon>Porphyromonas</taxon>
    </lineage>
</organism>
<accession>Q7MWR2</accession>
<dbReference type="KEGG" id="pgi:PG_0532"/>
<proteinExistence type="predicted"/>
<evidence type="ECO:0000313" key="2">
    <source>
        <dbReference type="Proteomes" id="UP000000588"/>
    </source>
</evidence>
<name>Q7MWR2_PORGI</name>
<dbReference type="InterPro" id="IPR052913">
    <property type="entry name" value="Glycopeptide_resist_protein"/>
</dbReference>
<dbReference type="Pfam" id="PF04294">
    <property type="entry name" value="VanW"/>
    <property type="match status" value="1"/>
</dbReference>
<protein>
    <submittedName>
        <fullName evidence="1">Conserved domain protein</fullName>
    </submittedName>
</protein>
<dbReference type="HOGENOM" id="CLU_072547_1_0_10"/>
<sequence>MERGQSLALQSNRNRPYMIRIIQPILRSERRRKLGREYFILHRKLSDCFSSIKWALPAKGDNSHGCSYPVMEHRSLIMRRLKDVDMYMQENKRTNLRLAISKLHGMIIRPGETFSVWRHVGRPTARKGYLEGLVLSQGKIGKGVGGGLCQLGNLLFWMFAHTPLSIVERHRHSFDVFPDINRSIPFGAGATLSYNYIDLRVSNNTPHTYRLELWLDDTHLNGRISSDTEQRDRYRIEETDHRIEHQSWGGYTRHNKLVRIVTRADGSEYTEPFVENHAIMMYNPLLSPPQNGASTSFQR</sequence>
<dbReference type="PANTHER" id="PTHR35788:SF1">
    <property type="entry name" value="EXPORTED PROTEIN"/>
    <property type="match status" value="1"/>
</dbReference>
<gene>
    <name evidence="1" type="ordered locus">PG_0532</name>
</gene>
<dbReference type="InterPro" id="IPR007391">
    <property type="entry name" value="Vancomycin_resist_VanW"/>
</dbReference>